<comment type="caution">
    <text evidence="1">The sequence shown here is derived from an EMBL/GenBank/DDBJ whole genome shotgun (WGS) entry which is preliminary data.</text>
</comment>
<dbReference type="RefSeq" id="WP_393174323.1">
    <property type="nucleotide sequence ID" value="NZ_JBICRM010000037.1"/>
</dbReference>
<dbReference type="EMBL" id="JBICRM010000037">
    <property type="protein sequence ID" value="MFG1709493.1"/>
    <property type="molecule type" value="Genomic_DNA"/>
</dbReference>
<name>A0ABW7ATV6_9ACTN</name>
<protein>
    <submittedName>
        <fullName evidence="1">Uncharacterized protein</fullName>
    </submittedName>
</protein>
<gene>
    <name evidence="1" type="ORF">ACFLIM_40525</name>
</gene>
<reference evidence="1 2" key="1">
    <citation type="submission" date="2024-10" db="EMBL/GenBank/DDBJ databases">
        <authorList>
            <person name="Topkara A.R."/>
            <person name="Saygin H."/>
        </authorList>
    </citation>
    <scope>NUCLEOTIDE SEQUENCE [LARGE SCALE GENOMIC DNA]</scope>
    <source>
        <strain evidence="1 2">M3C6</strain>
    </source>
</reference>
<keyword evidence="2" id="KW-1185">Reference proteome</keyword>
<evidence type="ECO:0000313" key="1">
    <source>
        <dbReference type="EMBL" id="MFG1709493.1"/>
    </source>
</evidence>
<accession>A0ABW7ATV6</accession>
<dbReference type="Proteomes" id="UP001603978">
    <property type="component" value="Unassembled WGS sequence"/>
</dbReference>
<organism evidence="1 2">
    <name type="scientific">Nonomuraea marmarensis</name>
    <dbReference type="NCBI Taxonomy" id="3351344"/>
    <lineage>
        <taxon>Bacteria</taxon>
        <taxon>Bacillati</taxon>
        <taxon>Actinomycetota</taxon>
        <taxon>Actinomycetes</taxon>
        <taxon>Streptosporangiales</taxon>
        <taxon>Streptosporangiaceae</taxon>
        <taxon>Nonomuraea</taxon>
    </lineage>
</organism>
<proteinExistence type="predicted"/>
<sequence>MEYAVQVEVAPAADAPELDALQCHGVDALLAEGLDGVDRLSRPERADVELVGFRMATHSRGALLSVVVEASALASAEDGVRHLIESVVERSEPLAGWRVLRCAVELSQEAFQAGLDAAHAEPAEGKSSDQVVLSAPRFSEERLAQMRASLSAAARGLKAFDLEHFGYRPGEPAHSQASEESATLAAGALMAATSVLIDHVMEDAETLASEDTTAADDPGLMALHGLPPQYALRYDARFARKFAVATISITARLTDENWRGPACVAEQLALRLLVEEAKPFSNCSN</sequence>
<evidence type="ECO:0000313" key="2">
    <source>
        <dbReference type="Proteomes" id="UP001603978"/>
    </source>
</evidence>